<evidence type="ECO:0000313" key="1">
    <source>
        <dbReference type="EMBL" id="OGG60065.1"/>
    </source>
</evidence>
<dbReference type="CDD" id="cd07040">
    <property type="entry name" value="HP"/>
    <property type="match status" value="1"/>
</dbReference>
<evidence type="ECO:0008006" key="3">
    <source>
        <dbReference type="Google" id="ProtNLM"/>
    </source>
</evidence>
<organism evidence="1 2">
    <name type="scientific">Candidatus Kaiserbacteria bacterium RIFCSPHIGHO2_02_FULL_49_16</name>
    <dbReference type="NCBI Taxonomy" id="1798490"/>
    <lineage>
        <taxon>Bacteria</taxon>
        <taxon>Candidatus Kaiseribacteriota</taxon>
    </lineage>
</organism>
<dbReference type="Gene3D" id="3.40.50.1240">
    <property type="entry name" value="Phosphoglycerate mutase-like"/>
    <property type="match status" value="1"/>
</dbReference>
<dbReference type="AlphaFoldDB" id="A0A1F6DF66"/>
<dbReference type="EMBL" id="MFLD01000021">
    <property type="protein sequence ID" value="OGG60065.1"/>
    <property type="molecule type" value="Genomic_DNA"/>
</dbReference>
<dbReference type="Proteomes" id="UP000178042">
    <property type="component" value="Unassembled WGS sequence"/>
</dbReference>
<proteinExistence type="predicted"/>
<accession>A0A1F6DF66</accession>
<dbReference type="InterPro" id="IPR029033">
    <property type="entry name" value="His_PPase_superfam"/>
</dbReference>
<protein>
    <recommendedName>
        <fullName evidence="3">Histidine phosphatase family protein</fullName>
    </recommendedName>
</protein>
<name>A0A1F6DF66_9BACT</name>
<sequence>MQEMKPTNSQNNPREDEVAFFRHSNAFYRSVLGVLGGGNPTKSIDADDIANQQWPDLTPEGIELAKAEAEKYFSTLDPDKDVLFFASSDQVRAIETGKIYLDAARKKGFQIIERKQIVSRLQPRRHGQELAQKMEAGDIKVLKNLWRNIGNVLAQSVFNPNAQINKGALRWDKVDPAFRARWESARAIVEADPQFSSSSWGENFVKYSKAVKKFLPEITTARELYDKDFANLVRLAEFGLKKVRDSKMQKNIKILAFGHENYLGIFLEDVMKEKDGIKNCEVIRITETEKGLKAKFRGKEALIKPKDKSIDVVQG</sequence>
<gene>
    <name evidence="1" type="ORF">A3C86_03245</name>
</gene>
<evidence type="ECO:0000313" key="2">
    <source>
        <dbReference type="Proteomes" id="UP000178042"/>
    </source>
</evidence>
<dbReference type="SUPFAM" id="SSF53254">
    <property type="entry name" value="Phosphoglycerate mutase-like"/>
    <property type="match status" value="1"/>
</dbReference>
<comment type="caution">
    <text evidence="1">The sequence shown here is derived from an EMBL/GenBank/DDBJ whole genome shotgun (WGS) entry which is preliminary data.</text>
</comment>
<reference evidence="1 2" key="1">
    <citation type="journal article" date="2016" name="Nat. Commun.">
        <title>Thousands of microbial genomes shed light on interconnected biogeochemical processes in an aquifer system.</title>
        <authorList>
            <person name="Anantharaman K."/>
            <person name="Brown C.T."/>
            <person name="Hug L.A."/>
            <person name="Sharon I."/>
            <person name="Castelle C.J."/>
            <person name="Probst A.J."/>
            <person name="Thomas B.C."/>
            <person name="Singh A."/>
            <person name="Wilkins M.J."/>
            <person name="Karaoz U."/>
            <person name="Brodie E.L."/>
            <person name="Williams K.H."/>
            <person name="Hubbard S.S."/>
            <person name="Banfield J.F."/>
        </authorList>
    </citation>
    <scope>NUCLEOTIDE SEQUENCE [LARGE SCALE GENOMIC DNA]</scope>
</reference>